<dbReference type="PANTHER" id="PTHR30290">
    <property type="entry name" value="PERIPLASMIC BINDING COMPONENT OF ABC TRANSPORTER"/>
    <property type="match status" value="1"/>
</dbReference>
<dbReference type="EMBL" id="VYSG01000002">
    <property type="protein sequence ID" value="NEG70098.1"/>
    <property type="molecule type" value="Genomic_DNA"/>
</dbReference>
<dbReference type="Pfam" id="PF00496">
    <property type="entry name" value="SBP_bac_5"/>
    <property type="match status" value="1"/>
</dbReference>
<dbReference type="Gene3D" id="3.90.76.10">
    <property type="entry name" value="Dipeptide-binding Protein, Domain 1"/>
    <property type="match status" value="1"/>
</dbReference>
<dbReference type="InterPro" id="IPR039424">
    <property type="entry name" value="SBP_5"/>
</dbReference>
<evidence type="ECO:0000313" key="4">
    <source>
        <dbReference type="EMBL" id="NEG70098.1"/>
    </source>
</evidence>
<organism evidence="4 5">
    <name type="scientific">Bifidobacterium choloepi</name>
    <dbReference type="NCBI Taxonomy" id="2614131"/>
    <lineage>
        <taxon>Bacteria</taxon>
        <taxon>Bacillati</taxon>
        <taxon>Actinomycetota</taxon>
        <taxon>Actinomycetes</taxon>
        <taxon>Bifidobacteriales</taxon>
        <taxon>Bifidobacteriaceae</taxon>
        <taxon>Bifidobacterium</taxon>
    </lineage>
</organism>
<keyword evidence="5" id="KW-1185">Reference proteome</keyword>
<evidence type="ECO:0000313" key="5">
    <source>
        <dbReference type="Proteomes" id="UP000469292"/>
    </source>
</evidence>
<dbReference type="GO" id="GO:0043190">
    <property type="term" value="C:ATP-binding cassette (ABC) transporter complex"/>
    <property type="evidence" value="ECO:0007669"/>
    <property type="project" value="InterPro"/>
</dbReference>
<keyword evidence="2" id="KW-0732">Signal</keyword>
<comment type="caution">
    <text evidence="4">The sequence shown here is derived from an EMBL/GenBank/DDBJ whole genome shotgun (WGS) entry which is preliminary data.</text>
</comment>
<dbReference type="SUPFAM" id="SSF53850">
    <property type="entry name" value="Periplasmic binding protein-like II"/>
    <property type="match status" value="1"/>
</dbReference>
<dbReference type="InterPro" id="IPR030678">
    <property type="entry name" value="Peptide/Ni-bd"/>
</dbReference>
<dbReference type="PIRSF" id="PIRSF002741">
    <property type="entry name" value="MppA"/>
    <property type="match status" value="1"/>
</dbReference>
<feature type="region of interest" description="Disordered" evidence="1">
    <location>
        <begin position="33"/>
        <end position="52"/>
    </location>
</feature>
<dbReference type="GO" id="GO:0015833">
    <property type="term" value="P:peptide transport"/>
    <property type="evidence" value="ECO:0007669"/>
    <property type="project" value="TreeGrafter"/>
</dbReference>
<dbReference type="InterPro" id="IPR000914">
    <property type="entry name" value="SBP_5_dom"/>
</dbReference>
<proteinExistence type="predicted"/>
<gene>
    <name evidence="4" type="ORF">F6S87_05740</name>
</gene>
<name>A0A6I5MZL8_9BIFI</name>
<dbReference type="PROSITE" id="PS51257">
    <property type="entry name" value="PROKAR_LIPOPROTEIN"/>
    <property type="match status" value="1"/>
</dbReference>
<dbReference type="CDD" id="cd00995">
    <property type="entry name" value="PBP2_NikA_DppA_OppA_like"/>
    <property type="match status" value="1"/>
</dbReference>
<feature type="domain" description="Solute-binding protein family 5" evidence="3">
    <location>
        <begin position="77"/>
        <end position="457"/>
    </location>
</feature>
<dbReference type="Gene3D" id="3.10.105.10">
    <property type="entry name" value="Dipeptide-binding Protein, Domain 3"/>
    <property type="match status" value="1"/>
</dbReference>
<dbReference type="PANTHER" id="PTHR30290:SF83">
    <property type="entry name" value="ABC TRANSPORTER SUBSTRATE-BINDING PROTEIN"/>
    <property type="match status" value="1"/>
</dbReference>
<evidence type="ECO:0000256" key="1">
    <source>
        <dbReference type="SAM" id="MobiDB-lite"/>
    </source>
</evidence>
<feature type="signal peptide" evidence="2">
    <location>
        <begin position="1"/>
        <end position="22"/>
    </location>
</feature>
<evidence type="ECO:0000256" key="2">
    <source>
        <dbReference type="SAM" id="SignalP"/>
    </source>
</evidence>
<protein>
    <submittedName>
        <fullName evidence="4">ABC transporter substrate-binding protein</fullName>
    </submittedName>
</protein>
<accession>A0A6I5MZL8</accession>
<feature type="chain" id="PRO_5039323360" evidence="2">
    <location>
        <begin position="23"/>
        <end position="541"/>
    </location>
</feature>
<dbReference type="RefSeq" id="WP_163227853.1">
    <property type="nucleotide sequence ID" value="NZ_VYSG01000002.1"/>
</dbReference>
<sequence>MKKKAVALVAAVAALGMGLAGCGSSSSSSSDDGIITAYGSEPQNPLIPGNTNETGGGQVIDLLFSRLVSFKADGTAQNEVAESITPNSDATVYTIKIKDGWKFTDGTDVTAESFTKAWSYTANVTNAQLNASFFSGIEGYDDLQKDGVASDAQLSGLKVVDDHTFTVTLTSPDSAFPVEIGYSAFSPLPESFYKDPSAFGESPVGNGPYKFVSWDHNSQIVLTKNDDYAGNNVAKNNGVTFKIYTDTESAYADVQAGNLDVMNTVPTSATKTFESDSSVNAYNKAGSVIQTFTIPCSLEHFVCGTEEGNYRRQAISMAIDRQSIVDKVLGGVATVATDFTSPVIDGYSKDLTGADNLKYDADKAKELWAKADAISKYDGGLTFTYNSDGGAKAVYDAIVNSINNVLDINATTNPIATFSEFRSDITDRKMTGAFRTGWQPDYPSIQNYLYPLFDSAAADGKGSNDGDFKNDDFDKLCSQAAAATSTDEAIKLYQQAEEILLEQLPAVPLYYSNADGVAAKDISGFEMNWQNVPIYTELVKS</sequence>
<dbReference type="GO" id="GO:0042597">
    <property type="term" value="C:periplasmic space"/>
    <property type="evidence" value="ECO:0007669"/>
    <property type="project" value="UniProtKB-ARBA"/>
</dbReference>
<dbReference type="GO" id="GO:1904680">
    <property type="term" value="F:peptide transmembrane transporter activity"/>
    <property type="evidence" value="ECO:0007669"/>
    <property type="project" value="TreeGrafter"/>
</dbReference>
<dbReference type="Gene3D" id="3.40.190.10">
    <property type="entry name" value="Periplasmic binding protein-like II"/>
    <property type="match status" value="1"/>
</dbReference>
<dbReference type="AlphaFoldDB" id="A0A6I5MZL8"/>
<evidence type="ECO:0000259" key="3">
    <source>
        <dbReference type="Pfam" id="PF00496"/>
    </source>
</evidence>
<dbReference type="Proteomes" id="UP000469292">
    <property type="component" value="Unassembled WGS sequence"/>
</dbReference>
<reference evidence="4 5" key="1">
    <citation type="submission" date="2019-09" db="EMBL/GenBank/DDBJ databases">
        <title>Phylogenetic characterization of a novel taxon of the genus Bifidobacterium: Bifidobacterium choloepi sp. nov.</title>
        <authorList>
            <person name="Modesto M."/>
            <person name="Satti M."/>
        </authorList>
    </citation>
    <scope>NUCLEOTIDE SEQUENCE [LARGE SCALE GENOMIC DNA]</scope>
    <source>
        <strain evidence="4 5">BRDM6</strain>
    </source>
</reference>